<dbReference type="PRINTS" id="PR00171">
    <property type="entry name" value="SUGRTRNSPORT"/>
</dbReference>
<dbReference type="PROSITE" id="PS50850">
    <property type="entry name" value="MFS"/>
    <property type="match status" value="1"/>
</dbReference>
<proteinExistence type="inferred from homology"/>
<dbReference type="Gene3D" id="1.20.1250.20">
    <property type="entry name" value="MFS general substrate transporter like domains"/>
    <property type="match status" value="1"/>
</dbReference>
<evidence type="ECO:0000256" key="1">
    <source>
        <dbReference type="ARBA" id="ARBA00004141"/>
    </source>
</evidence>
<comment type="similarity">
    <text evidence="2">Belongs to the major facilitator superfamily. Sugar transporter (TC 2.A.1.1) family.</text>
</comment>
<keyword evidence="4 7" id="KW-0812">Transmembrane</keyword>
<dbReference type="GO" id="GO:0016020">
    <property type="term" value="C:membrane"/>
    <property type="evidence" value="ECO:0007669"/>
    <property type="project" value="UniProtKB-SubCell"/>
</dbReference>
<evidence type="ECO:0000256" key="3">
    <source>
        <dbReference type="ARBA" id="ARBA00022448"/>
    </source>
</evidence>
<accession>A0A7S0LB37</accession>
<evidence type="ECO:0000259" key="8">
    <source>
        <dbReference type="PROSITE" id="PS50850"/>
    </source>
</evidence>
<organism evidence="9">
    <name type="scientific">Coccolithus braarudii</name>
    <dbReference type="NCBI Taxonomy" id="221442"/>
    <lineage>
        <taxon>Eukaryota</taxon>
        <taxon>Haptista</taxon>
        <taxon>Haptophyta</taxon>
        <taxon>Prymnesiophyceae</taxon>
        <taxon>Coccolithales</taxon>
        <taxon>Coccolithaceae</taxon>
        <taxon>Coccolithus</taxon>
    </lineage>
</organism>
<feature type="transmembrane region" description="Helical" evidence="7">
    <location>
        <begin position="27"/>
        <end position="47"/>
    </location>
</feature>
<name>A0A7S0LB37_9EUKA</name>
<dbReference type="InterPro" id="IPR036259">
    <property type="entry name" value="MFS_trans_sf"/>
</dbReference>
<feature type="transmembrane region" description="Helical" evidence="7">
    <location>
        <begin position="215"/>
        <end position="236"/>
    </location>
</feature>
<evidence type="ECO:0000256" key="5">
    <source>
        <dbReference type="ARBA" id="ARBA00022989"/>
    </source>
</evidence>
<dbReference type="Pfam" id="PF00083">
    <property type="entry name" value="Sugar_tr"/>
    <property type="match status" value="1"/>
</dbReference>
<reference evidence="9" key="1">
    <citation type="submission" date="2021-01" db="EMBL/GenBank/DDBJ databases">
        <authorList>
            <person name="Corre E."/>
            <person name="Pelletier E."/>
            <person name="Niang G."/>
            <person name="Scheremetjew M."/>
            <person name="Finn R."/>
            <person name="Kale V."/>
            <person name="Holt S."/>
            <person name="Cochrane G."/>
            <person name="Meng A."/>
            <person name="Brown T."/>
            <person name="Cohen L."/>
        </authorList>
    </citation>
    <scope>NUCLEOTIDE SEQUENCE</scope>
    <source>
        <strain evidence="9">PLY182g</strain>
    </source>
</reference>
<feature type="transmembrane region" description="Helical" evidence="7">
    <location>
        <begin position="334"/>
        <end position="355"/>
    </location>
</feature>
<comment type="subcellular location">
    <subcellularLocation>
        <location evidence="1">Membrane</location>
        <topology evidence="1">Multi-pass membrane protein</topology>
    </subcellularLocation>
</comment>
<evidence type="ECO:0000313" key="9">
    <source>
        <dbReference type="EMBL" id="CAD8605972.1"/>
    </source>
</evidence>
<feature type="domain" description="Major facilitator superfamily (MFS) profile" evidence="8">
    <location>
        <begin position="1"/>
        <end position="356"/>
    </location>
</feature>
<dbReference type="PANTHER" id="PTHR48023">
    <property type="entry name" value="D-XYLOSE-PROTON SYMPORTER-LIKE 2"/>
    <property type="match status" value="1"/>
</dbReference>
<evidence type="ECO:0000256" key="7">
    <source>
        <dbReference type="SAM" id="Phobius"/>
    </source>
</evidence>
<dbReference type="InterPro" id="IPR005828">
    <property type="entry name" value="MFS_sugar_transport-like"/>
</dbReference>
<feature type="transmembrane region" description="Helical" evidence="7">
    <location>
        <begin position="295"/>
        <end position="314"/>
    </location>
</feature>
<evidence type="ECO:0000256" key="4">
    <source>
        <dbReference type="ARBA" id="ARBA00022692"/>
    </source>
</evidence>
<keyword evidence="5 7" id="KW-1133">Transmembrane helix</keyword>
<dbReference type="AlphaFoldDB" id="A0A7S0LB37"/>
<dbReference type="SUPFAM" id="SSF103473">
    <property type="entry name" value="MFS general substrate transporter"/>
    <property type="match status" value="1"/>
</dbReference>
<dbReference type="InterPro" id="IPR020846">
    <property type="entry name" value="MFS_dom"/>
</dbReference>
<dbReference type="InterPro" id="IPR005829">
    <property type="entry name" value="Sugar_transporter_CS"/>
</dbReference>
<dbReference type="InterPro" id="IPR003663">
    <property type="entry name" value="Sugar/inositol_transpt"/>
</dbReference>
<gene>
    <name evidence="9" type="ORF">CPEL01642_LOCUS9307</name>
</gene>
<dbReference type="GO" id="GO:0022857">
    <property type="term" value="F:transmembrane transporter activity"/>
    <property type="evidence" value="ECO:0007669"/>
    <property type="project" value="InterPro"/>
</dbReference>
<protein>
    <recommendedName>
        <fullName evidence="8">Major facilitator superfamily (MFS) profile domain-containing protein</fullName>
    </recommendedName>
</protein>
<dbReference type="GO" id="GO:1904659">
    <property type="term" value="P:D-glucose transmembrane transport"/>
    <property type="evidence" value="ECO:0007669"/>
    <property type="project" value="TreeGrafter"/>
</dbReference>
<dbReference type="EMBL" id="HBEY01019400">
    <property type="protein sequence ID" value="CAD8605972.1"/>
    <property type="molecule type" value="Transcribed_RNA"/>
</dbReference>
<feature type="transmembrane region" description="Helical" evidence="7">
    <location>
        <begin position="183"/>
        <end position="203"/>
    </location>
</feature>
<feature type="transmembrane region" description="Helical" evidence="7">
    <location>
        <begin position="256"/>
        <end position="283"/>
    </location>
</feature>
<dbReference type="PROSITE" id="PS00216">
    <property type="entry name" value="SUGAR_TRANSPORT_1"/>
    <property type="match status" value="1"/>
</dbReference>
<dbReference type="PANTHER" id="PTHR48023:SF4">
    <property type="entry name" value="D-XYLOSE-PROTON SYMPORTER-LIKE 2"/>
    <property type="match status" value="1"/>
</dbReference>
<evidence type="ECO:0000256" key="2">
    <source>
        <dbReference type="ARBA" id="ARBA00010992"/>
    </source>
</evidence>
<feature type="transmembrane region" description="Helical" evidence="7">
    <location>
        <begin position="53"/>
        <end position="74"/>
    </location>
</feature>
<dbReference type="InterPro" id="IPR050820">
    <property type="entry name" value="MFS_Sugar_Transporter"/>
</dbReference>
<sequence>MHAAPVYISEMAPASIRGMLVSAKEGFIVGGILIGFAVSAICDAVFSDQGSEFRVIWGVPLFFGVVIISGMLVMPPSPRWLMLKAYTNTDPVVSKSYRDAATAALTKFRRGATPEMIEAEVYEIEQSLVQEISTEKSSGWSEMFKARRALIAGLGLISLQQLTGQPSVLYYQTAIFKAAGFGSFASSASVIVSGAKLIATLFTVRYIDNFGRRPLLFAGISMMLAALIVLFVGFYLSTTDGDDENGDPVISLPHGWPPVIIFALVLYVSGYQVGFGPIAWLIISEVFPLNLRTRALSAAVTVNFGFNLLMTFTLKPLQEAFNSLQPGKGQSYLFLLYAVLTVASIFFTYLCALFAPQHSVTVAMMNLQMCTSVIASIVNPFCPCSVLCQRPRGSRSRRSRLSCSRSHVLGSTSRTV</sequence>
<keyword evidence="6 7" id="KW-0472">Membrane</keyword>
<evidence type="ECO:0000256" key="6">
    <source>
        <dbReference type="ARBA" id="ARBA00023136"/>
    </source>
</evidence>
<keyword evidence="3" id="KW-0813">Transport</keyword>